<evidence type="ECO:0000313" key="1">
    <source>
        <dbReference type="EMBL" id="KAF1842909.1"/>
    </source>
</evidence>
<dbReference type="AlphaFoldDB" id="A0A9P4GCC7"/>
<organism evidence="1 2">
    <name type="scientific">Cucurbitaria berberidis CBS 394.84</name>
    <dbReference type="NCBI Taxonomy" id="1168544"/>
    <lineage>
        <taxon>Eukaryota</taxon>
        <taxon>Fungi</taxon>
        <taxon>Dikarya</taxon>
        <taxon>Ascomycota</taxon>
        <taxon>Pezizomycotina</taxon>
        <taxon>Dothideomycetes</taxon>
        <taxon>Pleosporomycetidae</taxon>
        <taxon>Pleosporales</taxon>
        <taxon>Pleosporineae</taxon>
        <taxon>Cucurbitariaceae</taxon>
        <taxon>Cucurbitaria</taxon>
    </lineage>
</organism>
<name>A0A9P4GCC7_9PLEO</name>
<gene>
    <name evidence="1" type="ORF">K460DRAFT_136556</name>
</gene>
<dbReference type="EMBL" id="ML976617">
    <property type="protein sequence ID" value="KAF1842909.1"/>
    <property type="molecule type" value="Genomic_DNA"/>
</dbReference>
<keyword evidence="2" id="KW-1185">Reference proteome</keyword>
<protein>
    <submittedName>
        <fullName evidence="1">Uncharacterized protein</fullName>
    </submittedName>
</protein>
<proteinExistence type="predicted"/>
<sequence>MPLTIVVCWSGRLFCDFVPSVQNVEFTRTVAVPEVFYTQDQSSSCAHDLDKYLSDTPPFVPSDAYRERCRPKTGKVTTGPCLDSGVHCGVPRVAFSRLFLAQHFLKQSGAQRSMHLRGVWIAMCLNKFLRRIF</sequence>
<comment type="caution">
    <text evidence="1">The sequence shown here is derived from an EMBL/GenBank/DDBJ whole genome shotgun (WGS) entry which is preliminary data.</text>
</comment>
<dbReference type="GeneID" id="63843964"/>
<dbReference type="Proteomes" id="UP000800039">
    <property type="component" value="Unassembled WGS sequence"/>
</dbReference>
<evidence type="ECO:0000313" key="2">
    <source>
        <dbReference type="Proteomes" id="UP000800039"/>
    </source>
</evidence>
<reference evidence="1" key="1">
    <citation type="submission" date="2020-01" db="EMBL/GenBank/DDBJ databases">
        <authorList>
            <consortium name="DOE Joint Genome Institute"/>
            <person name="Haridas S."/>
            <person name="Albert R."/>
            <person name="Binder M."/>
            <person name="Bloem J."/>
            <person name="Labutti K."/>
            <person name="Salamov A."/>
            <person name="Andreopoulos B."/>
            <person name="Baker S.E."/>
            <person name="Barry K."/>
            <person name="Bills G."/>
            <person name="Bluhm B.H."/>
            <person name="Cannon C."/>
            <person name="Castanera R."/>
            <person name="Culley D.E."/>
            <person name="Daum C."/>
            <person name="Ezra D."/>
            <person name="Gonzalez J.B."/>
            <person name="Henrissat B."/>
            <person name="Kuo A."/>
            <person name="Liang C."/>
            <person name="Lipzen A."/>
            <person name="Lutzoni F."/>
            <person name="Magnuson J."/>
            <person name="Mondo S."/>
            <person name="Nolan M."/>
            <person name="Ohm R."/>
            <person name="Pangilinan J."/>
            <person name="Park H.-J."/>
            <person name="Ramirez L."/>
            <person name="Alfaro M."/>
            <person name="Sun H."/>
            <person name="Tritt A."/>
            <person name="Yoshinaga Y."/>
            <person name="Zwiers L.-H."/>
            <person name="Turgeon B.G."/>
            <person name="Goodwin S.B."/>
            <person name="Spatafora J.W."/>
            <person name="Crous P.W."/>
            <person name="Grigoriev I.V."/>
        </authorList>
    </citation>
    <scope>NUCLEOTIDE SEQUENCE</scope>
    <source>
        <strain evidence="1">CBS 394.84</strain>
    </source>
</reference>
<dbReference type="RefSeq" id="XP_040785472.1">
    <property type="nucleotide sequence ID" value="XM_040926712.1"/>
</dbReference>
<accession>A0A9P4GCC7</accession>